<reference evidence="2" key="1">
    <citation type="submission" date="2009-06" db="EMBL/GenBank/DDBJ databases">
        <title>A full-length cDNA resource of the pea aphid, Acyrthosiphon pisum.</title>
        <authorList>
            <person name="Shigenobu S."/>
            <person name="Nakabachi A."/>
            <person name="Richards S."/>
        </authorList>
    </citation>
    <scope>NUCLEOTIDE SEQUENCE</scope>
    <source>
        <strain evidence="2">LSR1</strain>
        <tissue evidence="2">Whole body</tissue>
    </source>
</reference>
<evidence type="ECO:0000256" key="1">
    <source>
        <dbReference type="SAM" id="SignalP"/>
    </source>
</evidence>
<reference evidence="3" key="3">
    <citation type="submission" date="2022-06" db="UniProtKB">
        <authorList>
            <consortium name="EnsemblMetazoa"/>
        </authorList>
    </citation>
    <scope>IDENTIFICATION</scope>
</reference>
<accession>C4WV58</accession>
<feature type="signal peptide" evidence="1">
    <location>
        <begin position="1"/>
        <end position="22"/>
    </location>
</feature>
<dbReference type="HOGENOM" id="CLU_2086721_0_0_1"/>
<feature type="chain" id="PRO_5010960719" evidence="1">
    <location>
        <begin position="23"/>
        <end position="121"/>
    </location>
</feature>
<dbReference type="KEGG" id="api:100160737"/>
<dbReference type="EnsemblMetazoa" id="NM_001162623.2">
    <property type="protein sequence ID" value="NP_001156095.1"/>
    <property type="gene ID" value="LOC100160737"/>
</dbReference>
<sequence length="121" mass="13422">MASFKYLIFVALVALSVYSAVAQEAPKAEEQVGAEAARVKKHAYIAAPALAYSSPAYPYAYSAYPSAYPYSYSYPAAYPTAYASYPSYAYAHDDGKYWPGKYEAKAYYPAYKSAYPAVYHY</sequence>
<gene>
    <name evidence="2" type="primary">ACYPI002011</name>
    <name evidence="3" type="synonym">100160737</name>
</gene>
<dbReference type="InParanoid" id="C4WV58"/>
<dbReference type="AlphaFoldDB" id="C4WV58"/>
<dbReference type="Proteomes" id="UP000007819">
    <property type="component" value="Chromosome A3"/>
</dbReference>
<reference evidence="4" key="2">
    <citation type="submission" date="2010-06" db="EMBL/GenBank/DDBJ databases">
        <authorList>
            <person name="Jiang H."/>
            <person name="Abraham K."/>
            <person name="Ali S."/>
            <person name="Alsbrooks S.L."/>
            <person name="Anim B.N."/>
            <person name="Anosike U.S."/>
            <person name="Attaway T."/>
            <person name="Bandaranaike D.P."/>
            <person name="Battles P.K."/>
            <person name="Bell S.N."/>
            <person name="Bell A.V."/>
            <person name="Beltran B."/>
            <person name="Bickham C."/>
            <person name="Bustamante Y."/>
            <person name="Caleb T."/>
            <person name="Canada A."/>
            <person name="Cardenas V."/>
            <person name="Carter K."/>
            <person name="Chacko J."/>
            <person name="Chandrabose M.N."/>
            <person name="Chavez D."/>
            <person name="Chavez A."/>
            <person name="Chen L."/>
            <person name="Chu H.-S."/>
            <person name="Claassen K.J."/>
            <person name="Cockrell R."/>
            <person name="Collins M."/>
            <person name="Cooper J.A."/>
            <person name="Cree A."/>
            <person name="Curry S.M."/>
            <person name="Da Y."/>
            <person name="Dao M.D."/>
            <person name="Das B."/>
            <person name="Davila M.-L."/>
            <person name="Davy-Carroll L."/>
            <person name="Denson S."/>
            <person name="Dinh H."/>
            <person name="Ebong V.E."/>
            <person name="Edwards J.R."/>
            <person name="Egan A."/>
            <person name="El-Daye J."/>
            <person name="Escobedo L."/>
            <person name="Fernandez S."/>
            <person name="Fernando P.R."/>
            <person name="Flagg N."/>
            <person name="Forbes L.D."/>
            <person name="Fowler R.G."/>
            <person name="Fu Q."/>
            <person name="Gabisi R.A."/>
            <person name="Ganer J."/>
            <person name="Garbino Pronczuk A."/>
            <person name="Garcia R.M."/>
            <person name="Garner T."/>
            <person name="Garrett T.E."/>
            <person name="Gonzalez D.A."/>
            <person name="Hamid H."/>
            <person name="Hawkins E.S."/>
            <person name="Hirani K."/>
            <person name="Hogues M.E."/>
            <person name="Hollins B."/>
            <person name="Hsiao C.-H."/>
            <person name="Jabil R."/>
            <person name="James M.L."/>
            <person name="Jhangiani S.N."/>
            <person name="Johnson B."/>
            <person name="Johnson Q."/>
            <person name="Joshi V."/>
            <person name="Kalu J.B."/>
            <person name="Kam C."/>
            <person name="Kashfia A."/>
            <person name="Keebler J."/>
            <person name="Kisamo H."/>
            <person name="Kovar C.L."/>
            <person name="Lago L.A."/>
            <person name="Lai C.-Y."/>
            <person name="Laidlaw J."/>
            <person name="Lara F."/>
            <person name="Le T.-K."/>
            <person name="Lee S.L."/>
            <person name="Legall F.H."/>
            <person name="Lemon S.J."/>
            <person name="Lewis L.R."/>
            <person name="Li B."/>
            <person name="Liu Y."/>
            <person name="Liu Y.-S."/>
            <person name="Lopez J."/>
            <person name="Lozado R.J."/>
            <person name="Lu J."/>
            <person name="Madu R.C."/>
            <person name="Maheshwari M."/>
            <person name="Maheshwari R."/>
            <person name="Malloy K."/>
            <person name="Martinez E."/>
            <person name="Mathew T."/>
            <person name="Mercado I.C."/>
            <person name="Mercado C."/>
            <person name="Meyer B."/>
            <person name="Montgomery K."/>
            <person name="Morgan M.B."/>
            <person name="Munidasa M."/>
            <person name="Nazareth L.V."/>
            <person name="Nelson J."/>
            <person name="Ng B.M."/>
            <person name="Nguyen N.B."/>
            <person name="Nguyen P.Q."/>
            <person name="Nguyen T."/>
            <person name="Obregon M."/>
            <person name="Okwuonu G.O."/>
            <person name="Onwere C.G."/>
            <person name="Orozco G."/>
            <person name="Parra A."/>
            <person name="Patel S."/>
            <person name="Patil S."/>
            <person name="Perez A."/>
            <person name="Perez Y."/>
            <person name="Pham C."/>
            <person name="Primus E.L."/>
            <person name="Pu L.-L."/>
            <person name="Puazo M."/>
            <person name="Qin X."/>
            <person name="Quiroz J.B."/>
            <person name="Reese J."/>
            <person name="Richards S."/>
            <person name="Rives C.M."/>
            <person name="Robberts R."/>
            <person name="Ruiz S.J."/>
            <person name="Ruiz M.J."/>
            <person name="Santibanez J."/>
            <person name="Schneider B.W."/>
            <person name="Sisson I."/>
            <person name="Smith M."/>
            <person name="Sodergren E."/>
            <person name="Song X.-Z."/>
            <person name="Song B.B."/>
            <person name="Summersgill H."/>
            <person name="Thelus R."/>
            <person name="Thornton R.D."/>
            <person name="Trejos Z.Y."/>
            <person name="Usmani K."/>
            <person name="Vattathil S."/>
            <person name="Villasana D."/>
            <person name="Walker D.L."/>
            <person name="Wang S."/>
            <person name="Wang K."/>
            <person name="White C.S."/>
            <person name="Williams A.C."/>
            <person name="Williamson J."/>
            <person name="Wilson K."/>
            <person name="Woghiren I.O."/>
            <person name="Woodworth J.R."/>
            <person name="Worley K.C."/>
            <person name="Wright R.A."/>
            <person name="Wu W."/>
            <person name="Young L."/>
            <person name="Zhang L."/>
            <person name="Zhang J."/>
            <person name="Zhu Y."/>
            <person name="Muzny D.M."/>
            <person name="Weinstock G."/>
            <person name="Gibbs R.A."/>
        </authorList>
    </citation>
    <scope>NUCLEOTIDE SEQUENCE [LARGE SCALE GENOMIC DNA]</scope>
    <source>
        <strain evidence="4">LSR1</strain>
    </source>
</reference>
<keyword evidence="1" id="KW-0732">Signal</keyword>
<evidence type="ECO:0000313" key="2">
    <source>
        <dbReference type="EMBL" id="BAH71778.1"/>
    </source>
</evidence>
<evidence type="ECO:0000313" key="4">
    <source>
        <dbReference type="Proteomes" id="UP000007819"/>
    </source>
</evidence>
<name>C4WV58_ACYPI</name>
<organism evidence="2">
    <name type="scientific">Acyrthosiphon pisum</name>
    <name type="common">Pea aphid</name>
    <dbReference type="NCBI Taxonomy" id="7029"/>
    <lineage>
        <taxon>Eukaryota</taxon>
        <taxon>Metazoa</taxon>
        <taxon>Ecdysozoa</taxon>
        <taxon>Arthropoda</taxon>
        <taxon>Hexapoda</taxon>
        <taxon>Insecta</taxon>
        <taxon>Pterygota</taxon>
        <taxon>Neoptera</taxon>
        <taxon>Paraneoptera</taxon>
        <taxon>Hemiptera</taxon>
        <taxon>Sternorrhyncha</taxon>
        <taxon>Aphidomorpha</taxon>
        <taxon>Aphidoidea</taxon>
        <taxon>Aphididae</taxon>
        <taxon>Macrosiphini</taxon>
        <taxon>Acyrthosiphon</taxon>
    </lineage>
</organism>
<evidence type="ECO:0000313" key="3">
    <source>
        <dbReference type="EnsemblMetazoa" id="NP_001156095.1"/>
    </source>
</evidence>
<dbReference type="EMBL" id="AK341364">
    <property type="protein sequence ID" value="BAH71778.1"/>
    <property type="molecule type" value="mRNA"/>
</dbReference>
<protein>
    <submittedName>
        <fullName evidence="2">ACYPI002011 protein</fullName>
    </submittedName>
</protein>
<proteinExistence type="evidence at transcript level"/>
<keyword evidence="4" id="KW-1185">Reference proteome</keyword>